<feature type="region of interest" description="Disordered" evidence="2">
    <location>
        <begin position="566"/>
        <end position="591"/>
    </location>
</feature>
<name>A0A8K0AHG3_BRALA</name>
<dbReference type="GO" id="GO:0008773">
    <property type="term" value="F:[protein-PII] uridylyltransferase activity"/>
    <property type="evidence" value="ECO:0007669"/>
    <property type="project" value="InterPro"/>
</dbReference>
<feature type="repeat" description="TPR" evidence="1">
    <location>
        <begin position="2383"/>
        <end position="2416"/>
    </location>
</feature>
<feature type="repeat" description="TPR" evidence="1">
    <location>
        <begin position="869"/>
        <end position="902"/>
    </location>
</feature>
<gene>
    <name evidence="4" type="primary">TTC28</name>
    <name evidence="4" type="ORF">BLAG_LOCUS24337</name>
</gene>
<dbReference type="SMART" id="SM00028">
    <property type="entry name" value="TPR"/>
    <property type="match status" value="20"/>
</dbReference>
<evidence type="ECO:0000256" key="2">
    <source>
        <dbReference type="SAM" id="MobiDB-lite"/>
    </source>
</evidence>
<feature type="repeat" description="TPR" evidence="1">
    <location>
        <begin position="2122"/>
        <end position="2155"/>
    </location>
</feature>
<dbReference type="Pfam" id="PF13374">
    <property type="entry name" value="TPR_10"/>
    <property type="match status" value="4"/>
</dbReference>
<dbReference type="EMBL" id="OV696693">
    <property type="protein sequence ID" value="CAH1272780.1"/>
    <property type="molecule type" value="Genomic_DNA"/>
</dbReference>
<keyword evidence="1" id="KW-0802">TPR repeat</keyword>
<dbReference type="Pfam" id="PF13424">
    <property type="entry name" value="TPR_12"/>
    <property type="match status" value="4"/>
</dbReference>
<dbReference type="InterPro" id="IPR019734">
    <property type="entry name" value="TPR_rpt"/>
</dbReference>
<sequence>MSNMLRVAGTLRRADLQCRRFVTANRYDLAETGYGRALLAAMSDMDRLQEVEVLKSLGDLNVEKGRLYKTEASRNLQRGLNLYRAALLRCKDPGEGESLQHRVKLAEKLRQETPGPITGSHSDTKIDSVVMTSVIFQDLDKKRGKGGNMDPILNGYTKILVEGIADRNRLLEVEAMKSLGDVNLKRGRDLKEPRHVTKATALYSTALERCDDPHGKTVLTHRLLHAAKVRREVAEIRRRVALKGKKTYNSLPTGSVVVNVTTLNTLQGHDLPTADDSRQFAAHLQKGDKAVQRGDLDSAEQHFAAALKLVHVRDPTGLQYAKEVSPLHKLGDVYCRRGCQTGDGGDFVKAAALYQAAVARSGDERGRGNLRKAVKETEILFHKFALATTDSKGGDSTREHKLNLREMRDKIRQEMETINKELNPYMHDEESQLAREIEAKRAYAVRQLFEKIAEDRKEFIGQLVDECIAVMGSPPCKYALIGLGSQATGLVTPYSDLEFAILVEDESEANVAYFRRLTHYLHLKVVNLGETILPALGIESLNDFYSDDPLDNWFYDSVTPRGFAFDGSMPKASKTPLGRRGTSSEPPSELIRTPRNMAGILEKDASVYLKEGYHLAGVLRNVCLISGEQKLVDDYAIIVAETLKERDHIETASSLHNIGVVLFEKGEFKESVKFYEQGLQMRKTLYGQGTAHGDIAVSLSSLGGVWHALGDPGKAIRYRELALHMYRAIYGETAAHPDIALTLGFLAASWKFVDKNKAISYAHQALEVTGTLGGDADNVKAIALTNLGSVWWDLGEHEKAISCNEEALQILRRIFGENAAHPRKAANLNNLGTIYGKMGLQRKAISYLNQVLDMDRQVHGPSAKHADIAQCLGNLGAAFNELGEHREAAGYLEQALEMYESVYGPGEAHAKIAGALDNLGFAYSRLGDTPKARRYSQRRQEVMGHGESPSSIGPGISVAMHSKLYYFDVATKRQTEKLPPVAGHTDPVQFLTMSSLADKLQRLLELLVSSRGGTKVSPDIPFCSHGGTQRWLFATSAGTNRPENWSRTTSHQTNRLLGMYIHAQTNRLLEMYVQAQTNRLLGMYVQAQTENRHLEMYVQAQTYNRLREMYVQAQTYNRLRGMYVQAQTENRHLEMYVQAQTYNRLRGMYVQAQTNNRLRGMYVQAQTYNRLRGMYVQAQTNNRLRGMYVQAQTYNRLRGTYVQAQTYNRLRGMYVQAQTNNRLRGMYVQAQTYNRLRGMYVQAQTNNRLRGMYVQAQTYNRLRGMYVQAQTYNRLRGMYVQAQTYNRLRGMYVQAQTNNRLRGMYVQAQTNNRLRGMYVQAQTYNRLRGMYVQAQTYNRLRGMYVQAQTYNRLRGMYVQAQTYNRLRGMYVQAQTNNRLRGMYVQAQTNNRLRGMYVQAQTYNRLRGMYVQAQTNNRLRGMYVQAQTNNRLRGMYVQAQTYNRLRGMYVQAQTNNRLRGMYVQAQTYNRLLGTNALMFRKGLEGSQHPQGHSIHKVILKVMTFLLQIQPEVVTSKLYSFSYSRQYAAHLQKGDEAVQKGDLDSAEQHFAAALKMVHVRDPTVLQCEKEVSPLHKLGDVYCRRGCQTGDGGDFVKAAALYQAAVARSEKRALKRKLGKAVTEAEILFLRYGLAKDSTSVTKSMYAENIRKHKNGLMKIRDQIRQEIETINKELNPYIHDEESQLAREIEAKRADAVRKLFEKIAEDRKEFIGQLVDECVTVMGPPPCKYAMIGLGSQATGLVTPYSDLEFAILVEEENEANVAYCRRLTHYLHLKVVNLGETILPALGIESLNDFFSDDPLDSWFYDSVTPRGFAFDGSMPKASKTPLGRQETSTEPSSELIRTPRNMAGILETDALLYLKEGYHLCSVLRNVSLMVGQQSLVDDYLAIVTDTLKAEDGEMARKLAKEIIQENLAKAEEQRPTSALFDVKKEIYRFPSVAVDCLALCTDILPSTVWKTIDDMETTNVISAENAHHLKVLVSISAELRLRTYIANGGQKENLSALSAMPASQDDSDEQTVHLQKVFYISDVHQLFRYYFTATPLKTYLSKKQGHSGQTSLLKNTRLFDNSPVEKGGMYTMLGYNKEAIECCENALDKGVDVSTRAELLFMLGVYSYCTSNPDIATSYHNVGLVWIDKGDYHKAIRFFEKGLKMRRNLYGQMSAHPDIAVSFTSLGAAWHELGNPQKAISYRELALKMYRMVYGETTAHPTIAHSLSNLGASWNYLDPKQALIYLHQGLGMTRDVYGDTHPDIAHALNNIGSVWWCSDKQDKAVSCYEEALQILKGVHGQHTPHPNIASSLNNLGTAWSELGDDGKAMHYYEEALEMYKSMFGPDTAHSNIANILNNLGGACNNLGLHRKALEYFEQALDMFQCVFGRGADHPRIADTLNNMGFAWHGLGDYRQAMDYFEQALKMHKAVYGETTANKDIAYSLKNLAVACTDLRDYQKAIGYYEQSLQMFQTIYDSDPAHPRIAATLEEMGFAWRGFGNHRNATEYFEQALEMFQTIHGNAHPHIVPTLNYFGITWLRLGENRKAIHCFEKALQMQRNVYGARAENPAIAASLTNLASAWYAQGNDRKARRYTNQARQMERKLAHQ</sequence>
<accession>A0A8K0AHG3</accession>
<feature type="repeat" description="TPR" evidence="1">
    <location>
        <begin position="2295"/>
        <end position="2328"/>
    </location>
</feature>
<dbReference type="Proteomes" id="UP000838412">
    <property type="component" value="Chromosome 8"/>
</dbReference>
<dbReference type="PROSITE" id="PS50005">
    <property type="entry name" value="TPR"/>
    <property type="match status" value="6"/>
</dbReference>
<keyword evidence="5" id="KW-1185">Reference proteome</keyword>
<dbReference type="Gene3D" id="1.25.40.10">
    <property type="entry name" value="Tetratricopeptide repeat domain"/>
    <property type="match status" value="7"/>
</dbReference>
<dbReference type="SUPFAM" id="SSF48452">
    <property type="entry name" value="TPR-like"/>
    <property type="match status" value="4"/>
</dbReference>
<feature type="domain" description="Protein-PII uridylyltransferase N-terminal" evidence="3">
    <location>
        <begin position="1684"/>
        <end position="1779"/>
    </location>
</feature>
<feature type="domain" description="Protein-PII uridylyltransferase N-terminal" evidence="3">
    <location>
        <begin position="442"/>
        <end position="529"/>
    </location>
</feature>
<dbReference type="OrthoDB" id="9991317at2759"/>
<evidence type="ECO:0000256" key="1">
    <source>
        <dbReference type="PROSITE-ProRule" id="PRU00339"/>
    </source>
</evidence>
<evidence type="ECO:0000313" key="4">
    <source>
        <dbReference type="EMBL" id="CAH1272780.1"/>
    </source>
</evidence>
<dbReference type="PANTHER" id="PTHR19959">
    <property type="entry name" value="KINESIN LIGHT CHAIN"/>
    <property type="match status" value="1"/>
</dbReference>
<dbReference type="PANTHER" id="PTHR19959:SF119">
    <property type="entry name" value="FUNGAL LIPASE-LIKE DOMAIN-CONTAINING PROTEIN"/>
    <property type="match status" value="1"/>
</dbReference>
<protein>
    <submittedName>
        <fullName evidence="4">TTC28 protein</fullName>
    </submittedName>
</protein>
<dbReference type="InterPro" id="IPR005105">
    <property type="entry name" value="GlnD_Uridyltrans_N"/>
</dbReference>
<feature type="repeat" description="TPR" evidence="1">
    <location>
        <begin position="652"/>
        <end position="685"/>
    </location>
</feature>
<feature type="region of interest" description="Disordered" evidence="2">
    <location>
        <begin position="1816"/>
        <end position="1838"/>
    </location>
</feature>
<proteinExistence type="predicted"/>
<organism evidence="4 5">
    <name type="scientific">Branchiostoma lanceolatum</name>
    <name type="common">Common lancelet</name>
    <name type="synonym">Amphioxus lanceolatum</name>
    <dbReference type="NCBI Taxonomy" id="7740"/>
    <lineage>
        <taxon>Eukaryota</taxon>
        <taxon>Metazoa</taxon>
        <taxon>Chordata</taxon>
        <taxon>Cephalochordata</taxon>
        <taxon>Leptocardii</taxon>
        <taxon>Amphioxiformes</taxon>
        <taxon>Branchiostomatidae</taxon>
        <taxon>Branchiostoma</taxon>
    </lineage>
</organism>
<dbReference type="InterPro" id="IPR011990">
    <property type="entry name" value="TPR-like_helical_dom_sf"/>
</dbReference>
<evidence type="ECO:0000259" key="3">
    <source>
        <dbReference type="Pfam" id="PF03445"/>
    </source>
</evidence>
<feature type="repeat" description="TPR" evidence="1">
    <location>
        <begin position="2513"/>
        <end position="2546"/>
    </location>
</feature>
<evidence type="ECO:0000313" key="5">
    <source>
        <dbReference type="Proteomes" id="UP000838412"/>
    </source>
</evidence>
<dbReference type="PROSITE" id="PS50293">
    <property type="entry name" value="TPR_REGION"/>
    <property type="match status" value="2"/>
</dbReference>
<dbReference type="Pfam" id="PF03445">
    <property type="entry name" value="DUF294"/>
    <property type="match status" value="2"/>
</dbReference>
<reference evidence="4" key="1">
    <citation type="submission" date="2022-01" db="EMBL/GenBank/DDBJ databases">
        <authorList>
            <person name="Braso-Vives M."/>
        </authorList>
    </citation>
    <scope>NUCLEOTIDE SEQUENCE</scope>
</reference>